<dbReference type="AlphaFoldDB" id="A0A975GM12"/>
<name>A0A975GM12_9BACT</name>
<evidence type="ECO:0000256" key="1">
    <source>
        <dbReference type="ARBA" id="ARBA00022737"/>
    </source>
</evidence>
<accession>A0A975GM12</accession>
<dbReference type="InterPro" id="IPR019734">
    <property type="entry name" value="TPR_rpt"/>
</dbReference>
<dbReference type="SUPFAM" id="SSF48439">
    <property type="entry name" value="Protein prenylyltransferase"/>
    <property type="match status" value="1"/>
</dbReference>
<feature type="repeat" description="TPR" evidence="3">
    <location>
        <begin position="294"/>
        <end position="327"/>
    </location>
</feature>
<dbReference type="SMART" id="SM00028">
    <property type="entry name" value="TPR"/>
    <property type="match status" value="5"/>
</dbReference>
<feature type="repeat" description="TPR" evidence="3">
    <location>
        <begin position="396"/>
        <end position="429"/>
    </location>
</feature>
<sequence>MRKRRERVLKLKAVTVISSALFRCSRMVFISLVIFPFFTSCPASAYGSKYRTIAHHVLELESDLGIRPNDALLDEIIDEARQRIKIKQSYSADEAIKTLKAVDHLLLEKNFLYDGRIRLLSEALKPRRLDKQTIQYIRKSDPNNSGADIRDNATLKRIILASDKHKQHALKHIHENFYFGECKTFSFLYLGIADALGLPVNMVLAPSHVFIRWRLHPGRHVNWETTSGAAVSDDFMRRSFDISENSIRSGVYLKNLSESESMATACYMLGNFLTDADRKITYLTKAVQLNPKHSRAYYNRGTVWYKKRKLHRALADYDQAIALDTKHSETYNNRGNIWYEMRKFDNALADYNQAIALNPKHSRAYNNQGNVWYQMGKWGSAITSYNRAIQSDPTYSGAYNNRGNVWYQMGKFAKALSDYNTAIRLDPDNNEARNNRTNLLKKIEN</sequence>
<keyword evidence="5" id="KW-1185">Reference proteome</keyword>
<evidence type="ECO:0000256" key="2">
    <source>
        <dbReference type="ARBA" id="ARBA00022803"/>
    </source>
</evidence>
<dbReference type="Gene3D" id="1.25.40.10">
    <property type="entry name" value="Tetratricopeptide repeat domain"/>
    <property type="match status" value="2"/>
</dbReference>
<dbReference type="EMBL" id="CP061800">
    <property type="protein sequence ID" value="QTA86337.1"/>
    <property type="molecule type" value="Genomic_DNA"/>
</dbReference>
<reference evidence="4" key="1">
    <citation type="journal article" date="2021" name="Microb. Physiol.">
        <title>Proteogenomic Insights into the Physiology of Marine, Sulfate-Reducing, Filamentous Desulfonema limicola and Desulfonema magnum.</title>
        <authorList>
            <person name="Schnaars V."/>
            <person name="Wohlbrand L."/>
            <person name="Scheve S."/>
            <person name="Hinrichs C."/>
            <person name="Reinhardt R."/>
            <person name="Rabus R."/>
        </authorList>
    </citation>
    <scope>NUCLEOTIDE SEQUENCE</scope>
    <source>
        <strain evidence="4">4be13</strain>
    </source>
</reference>
<dbReference type="Pfam" id="PF13414">
    <property type="entry name" value="TPR_11"/>
    <property type="match status" value="1"/>
</dbReference>
<keyword evidence="1" id="KW-0677">Repeat</keyword>
<feature type="repeat" description="TPR" evidence="3">
    <location>
        <begin position="328"/>
        <end position="361"/>
    </location>
</feature>
<dbReference type="Pfam" id="PF00515">
    <property type="entry name" value="TPR_1"/>
    <property type="match status" value="1"/>
</dbReference>
<organism evidence="4 5">
    <name type="scientific">Desulfonema magnum</name>
    <dbReference type="NCBI Taxonomy" id="45655"/>
    <lineage>
        <taxon>Bacteria</taxon>
        <taxon>Pseudomonadati</taxon>
        <taxon>Thermodesulfobacteriota</taxon>
        <taxon>Desulfobacteria</taxon>
        <taxon>Desulfobacterales</taxon>
        <taxon>Desulfococcaceae</taxon>
        <taxon>Desulfonema</taxon>
    </lineage>
</organism>
<dbReference type="PROSITE" id="PS50005">
    <property type="entry name" value="TPR"/>
    <property type="match status" value="4"/>
</dbReference>
<protein>
    <submittedName>
        <fullName evidence="4">Tetratricopeptide repeat-containing protein</fullName>
    </submittedName>
</protein>
<dbReference type="PANTHER" id="PTHR44858:SF1">
    <property type="entry name" value="UDP-N-ACETYLGLUCOSAMINE--PEPTIDE N-ACETYLGLUCOSAMINYLTRANSFERASE SPINDLY-RELATED"/>
    <property type="match status" value="1"/>
</dbReference>
<dbReference type="Pfam" id="PF13432">
    <property type="entry name" value="TPR_16"/>
    <property type="match status" value="1"/>
</dbReference>
<proteinExistence type="predicted"/>
<dbReference type="KEGG" id="dmm:dnm_023600"/>
<dbReference type="PANTHER" id="PTHR44858">
    <property type="entry name" value="TETRATRICOPEPTIDE REPEAT PROTEIN 6"/>
    <property type="match status" value="1"/>
</dbReference>
<dbReference type="PROSITE" id="PS50293">
    <property type="entry name" value="TPR_REGION"/>
    <property type="match status" value="3"/>
</dbReference>
<keyword evidence="2 3" id="KW-0802">TPR repeat</keyword>
<dbReference type="InterPro" id="IPR050498">
    <property type="entry name" value="Ycf3"/>
</dbReference>
<evidence type="ECO:0000313" key="5">
    <source>
        <dbReference type="Proteomes" id="UP000663722"/>
    </source>
</evidence>
<gene>
    <name evidence="4" type="ORF">dnm_023600</name>
</gene>
<evidence type="ECO:0000256" key="3">
    <source>
        <dbReference type="PROSITE-ProRule" id="PRU00339"/>
    </source>
</evidence>
<dbReference type="InterPro" id="IPR011990">
    <property type="entry name" value="TPR-like_helical_dom_sf"/>
</dbReference>
<feature type="repeat" description="TPR" evidence="3">
    <location>
        <begin position="362"/>
        <end position="395"/>
    </location>
</feature>
<dbReference type="Proteomes" id="UP000663722">
    <property type="component" value="Chromosome"/>
</dbReference>
<evidence type="ECO:0000313" key="4">
    <source>
        <dbReference type="EMBL" id="QTA86337.1"/>
    </source>
</evidence>